<sequence>MAAAVRSTPSLTIPPTQNTAPVLEFRCLYTHDLRRKSKRWQDGFLRFHTFNKRVMVYDVPRNFIGDTHWKEEVDIQEGDEITLDKGVMIEVAEAIGILETDLTPLFEKRTKESPKSGVRPAVPISATRTNMLQGPSQLRHKSLNALLGTPRGPYGKAVLPSKSPFEARRGIEDRRNIENRRDIE</sequence>
<dbReference type="PANTHER" id="PTHR28535:SF1">
    <property type="entry name" value="PROTEIN ZGRF1"/>
    <property type="match status" value="1"/>
</dbReference>
<dbReference type="OrthoDB" id="6513042at2759"/>
<feature type="region of interest" description="Disordered" evidence="1">
    <location>
        <begin position="153"/>
        <end position="184"/>
    </location>
</feature>
<evidence type="ECO:0000256" key="1">
    <source>
        <dbReference type="SAM" id="MobiDB-lite"/>
    </source>
</evidence>
<feature type="compositionally biased region" description="Basic and acidic residues" evidence="1">
    <location>
        <begin position="165"/>
        <end position="184"/>
    </location>
</feature>
<evidence type="ECO:0000313" key="5">
    <source>
        <dbReference type="RefSeq" id="XP_033570908.1"/>
    </source>
</evidence>
<dbReference type="InterPro" id="IPR052800">
    <property type="entry name" value="DNA_Repair_Helicase_ZGRF1"/>
</dbReference>
<dbReference type="GO" id="GO:0005634">
    <property type="term" value="C:nucleus"/>
    <property type="evidence" value="ECO:0007669"/>
    <property type="project" value="TreeGrafter"/>
</dbReference>
<organism evidence="3">
    <name type="scientific">Mytilinidion resinicola</name>
    <dbReference type="NCBI Taxonomy" id="574789"/>
    <lineage>
        <taxon>Eukaryota</taxon>
        <taxon>Fungi</taxon>
        <taxon>Dikarya</taxon>
        <taxon>Ascomycota</taxon>
        <taxon>Pezizomycotina</taxon>
        <taxon>Dothideomycetes</taxon>
        <taxon>Pleosporomycetidae</taxon>
        <taxon>Mytilinidiales</taxon>
        <taxon>Mytilinidiaceae</taxon>
        <taxon>Mytilinidion</taxon>
    </lineage>
</organism>
<dbReference type="GO" id="GO:0035861">
    <property type="term" value="C:site of double-strand break"/>
    <property type="evidence" value="ECO:0007669"/>
    <property type="project" value="TreeGrafter"/>
</dbReference>
<keyword evidence="4" id="KW-1185">Reference proteome</keyword>
<dbReference type="EMBL" id="MU003715">
    <property type="protein sequence ID" value="KAF2803944.1"/>
    <property type="molecule type" value="Genomic_DNA"/>
</dbReference>
<dbReference type="InterPro" id="IPR018838">
    <property type="entry name" value="ZGRF1-like_N"/>
</dbReference>
<dbReference type="Pfam" id="PF10382">
    <property type="entry name" value="ZGRF1-like_N"/>
    <property type="match status" value="1"/>
</dbReference>
<dbReference type="Proteomes" id="UP000504636">
    <property type="component" value="Unplaced"/>
</dbReference>
<reference evidence="5" key="2">
    <citation type="submission" date="2020-04" db="EMBL/GenBank/DDBJ databases">
        <authorList>
            <consortium name="NCBI Genome Project"/>
        </authorList>
    </citation>
    <scope>NUCLEOTIDE SEQUENCE</scope>
    <source>
        <strain evidence="5">CBS 304.34</strain>
    </source>
</reference>
<dbReference type="AlphaFoldDB" id="A0A6A6Y7J0"/>
<protein>
    <recommendedName>
        <fullName evidence="2">5'-3' DNA helicase ZGRF1-like N-terminal domain-containing protein</fullName>
    </recommendedName>
</protein>
<proteinExistence type="predicted"/>
<reference evidence="3 5" key="1">
    <citation type="journal article" date="2020" name="Stud. Mycol.">
        <title>101 Dothideomycetes genomes: a test case for predicting lifestyles and emergence of pathogens.</title>
        <authorList>
            <person name="Haridas S."/>
            <person name="Albert R."/>
            <person name="Binder M."/>
            <person name="Bloem J."/>
            <person name="Labutti K."/>
            <person name="Salamov A."/>
            <person name="Andreopoulos B."/>
            <person name="Baker S."/>
            <person name="Barry K."/>
            <person name="Bills G."/>
            <person name="Bluhm B."/>
            <person name="Cannon C."/>
            <person name="Castanera R."/>
            <person name="Culley D."/>
            <person name="Daum C."/>
            <person name="Ezra D."/>
            <person name="Gonzalez J."/>
            <person name="Henrissat B."/>
            <person name="Kuo A."/>
            <person name="Liang C."/>
            <person name="Lipzen A."/>
            <person name="Lutzoni F."/>
            <person name="Magnuson J."/>
            <person name="Mondo S."/>
            <person name="Nolan M."/>
            <person name="Ohm R."/>
            <person name="Pangilinan J."/>
            <person name="Park H.-J."/>
            <person name="Ramirez L."/>
            <person name="Alfaro M."/>
            <person name="Sun H."/>
            <person name="Tritt A."/>
            <person name="Yoshinaga Y."/>
            <person name="Zwiers L.-H."/>
            <person name="Turgeon B."/>
            <person name="Goodwin S."/>
            <person name="Spatafora J."/>
            <person name="Crous P."/>
            <person name="Grigoriev I."/>
        </authorList>
    </citation>
    <scope>NUCLEOTIDE SEQUENCE</scope>
    <source>
        <strain evidence="3 5">CBS 304.34</strain>
    </source>
</reference>
<dbReference type="GeneID" id="54459162"/>
<evidence type="ECO:0000313" key="4">
    <source>
        <dbReference type="Proteomes" id="UP000504636"/>
    </source>
</evidence>
<gene>
    <name evidence="3 5" type="ORF">BDZ99DRAFT_452362</name>
</gene>
<dbReference type="PANTHER" id="PTHR28535">
    <property type="entry name" value="ZINC FINGER GRF-TYPE CONTAINING 1"/>
    <property type="match status" value="1"/>
</dbReference>
<dbReference type="GO" id="GO:0006302">
    <property type="term" value="P:double-strand break repair"/>
    <property type="evidence" value="ECO:0007669"/>
    <property type="project" value="TreeGrafter"/>
</dbReference>
<accession>A0A6A6Y7J0</accession>
<reference evidence="5" key="3">
    <citation type="submission" date="2025-04" db="UniProtKB">
        <authorList>
            <consortium name="RefSeq"/>
        </authorList>
    </citation>
    <scope>IDENTIFICATION</scope>
    <source>
        <strain evidence="5">CBS 304.34</strain>
    </source>
</reference>
<evidence type="ECO:0000259" key="2">
    <source>
        <dbReference type="Pfam" id="PF10382"/>
    </source>
</evidence>
<feature type="domain" description="5'-3' DNA helicase ZGRF1-like N-terminal" evidence="2">
    <location>
        <begin position="22"/>
        <end position="101"/>
    </location>
</feature>
<dbReference type="RefSeq" id="XP_033570908.1">
    <property type="nucleotide sequence ID" value="XM_033718269.1"/>
</dbReference>
<name>A0A6A6Y7J0_9PEZI</name>
<feature type="non-terminal residue" evidence="3">
    <location>
        <position position="184"/>
    </location>
</feature>
<evidence type="ECO:0000313" key="3">
    <source>
        <dbReference type="EMBL" id="KAF2803944.1"/>
    </source>
</evidence>